<dbReference type="SUPFAM" id="SSF50969">
    <property type="entry name" value="YVTN repeat-like/Quinoprotein amine dehydrogenase"/>
    <property type="match status" value="1"/>
</dbReference>
<proteinExistence type="predicted"/>
<keyword evidence="3" id="KW-1185">Reference proteome</keyword>
<comment type="caution">
    <text evidence="2">The sequence shown here is derived from an EMBL/GenBank/DDBJ whole genome shotgun (WGS) entry which is preliminary data.</text>
</comment>
<feature type="region of interest" description="Disordered" evidence="1">
    <location>
        <begin position="26"/>
        <end position="50"/>
    </location>
</feature>
<dbReference type="Gene3D" id="2.130.10.10">
    <property type="entry name" value="YVTN repeat-like/Quinoprotein amine dehydrogenase"/>
    <property type="match status" value="1"/>
</dbReference>
<protein>
    <submittedName>
        <fullName evidence="2">Uncharacterized protein</fullName>
    </submittedName>
</protein>
<dbReference type="Proteomes" id="UP001589793">
    <property type="component" value="Unassembled WGS sequence"/>
</dbReference>
<evidence type="ECO:0000313" key="3">
    <source>
        <dbReference type="Proteomes" id="UP001589793"/>
    </source>
</evidence>
<name>A0ABV6RFC2_9MICO</name>
<evidence type="ECO:0000313" key="2">
    <source>
        <dbReference type="EMBL" id="MFC0675705.1"/>
    </source>
</evidence>
<dbReference type="SUPFAM" id="SSF63829">
    <property type="entry name" value="Calcium-dependent phosphotriesterase"/>
    <property type="match status" value="1"/>
</dbReference>
<organism evidence="2 3">
    <name type="scientific">Brachybacterium hainanense</name>
    <dbReference type="NCBI Taxonomy" id="1541174"/>
    <lineage>
        <taxon>Bacteria</taxon>
        <taxon>Bacillati</taxon>
        <taxon>Actinomycetota</taxon>
        <taxon>Actinomycetes</taxon>
        <taxon>Micrococcales</taxon>
        <taxon>Dermabacteraceae</taxon>
        <taxon>Brachybacterium</taxon>
    </lineage>
</organism>
<evidence type="ECO:0000256" key="1">
    <source>
        <dbReference type="SAM" id="MobiDB-lite"/>
    </source>
</evidence>
<feature type="compositionally biased region" description="Pro residues" evidence="1">
    <location>
        <begin position="33"/>
        <end position="43"/>
    </location>
</feature>
<dbReference type="InterPro" id="IPR011044">
    <property type="entry name" value="Quino_amine_DH_bsu"/>
</dbReference>
<dbReference type="EMBL" id="JBHLSV010000028">
    <property type="protein sequence ID" value="MFC0675705.1"/>
    <property type="molecule type" value="Genomic_DNA"/>
</dbReference>
<dbReference type="InterPro" id="IPR015943">
    <property type="entry name" value="WD40/YVTN_repeat-like_dom_sf"/>
</dbReference>
<dbReference type="RefSeq" id="WP_376982739.1">
    <property type="nucleotide sequence ID" value="NZ_JBHLSV010000028.1"/>
</dbReference>
<accession>A0ABV6RFC2</accession>
<reference evidence="2 3" key="1">
    <citation type="submission" date="2024-09" db="EMBL/GenBank/DDBJ databases">
        <authorList>
            <person name="Sun Q."/>
            <person name="Mori K."/>
        </authorList>
    </citation>
    <scope>NUCLEOTIDE SEQUENCE [LARGE SCALE GENOMIC DNA]</scope>
    <source>
        <strain evidence="2 3">CICC 10874</strain>
    </source>
</reference>
<gene>
    <name evidence="2" type="ORF">ACFFF6_17285</name>
</gene>
<sequence>MSRRTLLTAAGVAAGGVAAGAFVIGRERDPSSPENPAPPPEGPAPGDGWSVRDRRLLVAPPPSTGTLEVLHEYAGAFPALKIRDVLPLEGLGPAGEPWIVATVIGPTNQIQITTSSRPAPEHVLELPPEHRGEILSMAWDAQRKTLYHSASGRLWAWRSAQPTVVVDLGQVPGASALYELLVDPAGLVWGGTFPLGAVFTYDPSTSKFQVHSRVAPDTQYVRRLSMDLRGRIWVGTGSQNPRLFTFLRTSPEDRTEIPLPEPMENGFISAVRAGASKVLVTTDAHPDVLELDIPTLSWDRRFTASTWIRTPSSAIARSDVYYTIADGVLSMNTSAASVPLGELDLEDVSSACLLGTDLHLVSITREGYTASAFSLASRSTAPARSVRLEPGRFRVQSLLAHSDGNVYVGGFMGTGLAGISPDTDQRWSSPAADASIHQVEQMVQFDERVSFLGTYSWADVIRWESTSRDDPSSYSQLVRLSKKYRQSRPYGMAVNSRSLFVGTVPDYGLSGGVLAAIDVETGTPTWVLDGDGAGFIGGHSIIGLTADEEYVYGSTSVRNGSGLPDTDGLAQLFMIDVATQRKIWQTAPVPGAGALYAPTFLGGWLLVADLEGIAVIDPRNGRLEVRHTLTDVPNSSQRPGWASADLVVAGDRVVHAAAGTITIVDFRAGTASRVADAGGRAAFGSRLAASPQGRVFAISQGTDVVEIATAPAPSEPG</sequence>